<dbReference type="InterPro" id="IPR013786">
    <property type="entry name" value="AcylCoA_DH/ox_N"/>
</dbReference>
<dbReference type="SUPFAM" id="SSF56645">
    <property type="entry name" value="Acyl-CoA dehydrogenase NM domain-like"/>
    <property type="match status" value="1"/>
</dbReference>
<evidence type="ECO:0000256" key="5">
    <source>
        <dbReference type="RuleBase" id="RU362125"/>
    </source>
</evidence>
<comment type="cofactor">
    <cofactor evidence="1 5">
        <name>FAD</name>
        <dbReference type="ChEBI" id="CHEBI:57692"/>
    </cofactor>
</comment>
<dbReference type="InterPro" id="IPR006089">
    <property type="entry name" value="Acyl-CoA_DH_CS"/>
</dbReference>
<evidence type="ECO:0000259" key="7">
    <source>
        <dbReference type="Pfam" id="PF02770"/>
    </source>
</evidence>
<protein>
    <submittedName>
        <fullName evidence="9">Acyl-CoA dehydrogenase family protein</fullName>
    </submittedName>
</protein>
<dbReference type="Gene3D" id="1.20.140.10">
    <property type="entry name" value="Butyryl-CoA Dehydrogenase, subunit A, domain 3"/>
    <property type="match status" value="1"/>
</dbReference>
<keyword evidence="3 5" id="KW-0285">Flavoprotein</keyword>
<evidence type="ECO:0000259" key="6">
    <source>
        <dbReference type="Pfam" id="PF00441"/>
    </source>
</evidence>
<dbReference type="PANTHER" id="PTHR43884">
    <property type="entry name" value="ACYL-COA DEHYDROGENASE"/>
    <property type="match status" value="1"/>
</dbReference>
<gene>
    <name evidence="9" type="ORF">IEZ25_20705</name>
</gene>
<keyword evidence="5" id="KW-0560">Oxidoreductase</keyword>
<keyword evidence="4 5" id="KW-0274">FAD</keyword>
<organism evidence="9 10">
    <name type="scientific">Nocardioides hwasunensis</name>
    <dbReference type="NCBI Taxonomy" id="397258"/>
    <lineage>
        <taxon>Bacteria</taxon>
        <taxon>Bacillati</taxon>
        <taxon>Actinomycetota</taxon>
        <taxon>Actinomycetes</taxon>
        <taxon>Propionibacteriales</taxon>
        <taxon>Nocardioidaceae</taxon>
        <taxon>Nocardioides</taxon>
    </lineage>
</organism>
<dbReference type="InterPro" id="IPR037069">
    <property type="entry name" value="AcylCoA_DH/ox_N_sf"/>
</dbReference>
<evidence type="ECO:0000256" key="2">
    <source>
        <dbReference type="ARBA" id="ARBA00009347"/>
    </source>
</evidence>
<dbReference type="InterPro" id="IPR046373">
    <property type="entry name" value="Acyl-CoA_Oxase/DH_mid-dom_sf"/>
</dbReference>
<evidence type="ECO:0000256" key="1">
    <source>
        <dbReference type="ARBA" id="ARBA00001974"/>
    </source>
</evidence>
<evidence type="ECO:0000256" key="3">
    <source>
        <dbReference type="ARBA" id="ARBA00022630"/>
    </source>
</evidence>
<dbReference type="Proteomes" id="UP000649289">
    <property type="component" value="Unassembled WGS sequence"/>
</dbReference>
<comment type="similarity">
    <text evidence="2 5">Belongs to the acyl-CoA dehydrogenase family.</text>
</comment>
<evidence type="ECO:0000313" key="10">
    <source>
        <dbReference type="Proteomes" id="UP000649289"/>
    </source>
</evidence>
<feature type="domain" description="Acyl-CoA dehydrogenase/oxidase C-terminal" evidence="6">
    <location>
        <begin position="228"/>
        <end position="374"/>
    </location>
</feature>
<evidence type="ECO:0000256" key="4">
    <source>
        <dbReference type="ARBA" id="ARBA00022827"/>
    </source>
</evidence>
<dbReference type="PIRSF" id="PIRSF016578">
    <property type="entry name" value="HsaA"/>
    <property type="match status" value="1"/>
</dbReference>
<dbReference type="InterPro" id="IPR036250">
    <property type="entry name" value="AcylCo_DH-like_C"/>
</dbReference>
<dbReference type="Gene3D" id="1.10.540.10">
    <property type="entry name" value="Acyl-CoA dehydrogenase/oxidase, N-terminal domain"/>
    <property type="match status" value="1"/>
</dbReference>
<comment type="caution">
    <text evidence="9">The sequence shown here is derived from an EMBL/GenBank/DDBJ whole genome shotgun (WGS) entry which is preliminary data.</text>
</comment>
<dbReference type="RefSeq" id="WP_191201374.1">
    <property type="nucleotide sequence ID" value="NZ_BAAAPA010000001.1"/>
</dbReference>
<dbReference type="Pfam" id="PF02771">
    <property type="entry name" value="Acyl-CoA_dh_N"/>
    <property type="match status" value="1"/>
</dbReference>
<dbReference type="Pfam" id="PF00441">
    <property type="entry name" value="Acyl-CoA_dh_1"/>
    <property type="match status" value="1"/>
</dbReference>
<sequence length="399" mass="43310">MSATLDERRAFLSMAADFMRTKVAHRVADYDRDESIPRDILDSMADLGFFGGVLPPEMGGLGLDFVTFAELIEEVSKTCHILGTFVSMPSGLVGSAIESFGTDEQKKQWLQPLAEGRMFGGAGVTEPRSGSDVAGMTTTYVRDGDEFVINGSKAWISNLDVADFIVTFATVDRTLRHRGVSAFIIPRDTPGMTFHPYKDKLGFRPITTGEISLVDVRVGQEALLGEEGDGFPAAMTAVERGRLGVAARSVGVAQACLDDTVAYARDREVFGRNIAEFQIVQSKITDMVVGIETARLLVRETARAMDEGRRARQLTSMAKMYASDVAQRCATDAMQVFGAAGVSPEYRVGRFYRDAKILQIVEGSNDVHRALIGEMQLGLRSTGEKSSADLQQGHAPVAT</sequence>
<dbReference type="EMBL" id="JACXYY010000010">
    <property type="protein sequence ID" value="MBD3917047.1"/>
    <property type="molecule type" value="Genomic_DNA"/>
</dbReference>
<feature type="domain" description="Acyl-CoA oxidase/dehydrogenase middle" evidence="7">
    <location>
        <begin position="122"/>
        <end position="216"/>
    </location>
</feature>
<dbReference type="PANTHER" id="PTHR43884:SF12">
    <property type="entry name" value="ISOVALERYL-COA DEHYDROGENASE, MITOCHONDRIAL-RELATED"/>
    <property type="match status" value="1"/>
</dbReference>
<dbReference type="Gene3D" id="2.40.110.10">
    <property type="entry name" value="Butyryl-CoA Dehydrogenase, subunit A, domain 2"/>
    <property type="match status" value="1"/>
</dbReference>
<dbReference type="InterPro" id="IPR009075">
    <property type="entry name" value="AcylCo_DH/oxidase_C"/>
</dbReference>
<dbReference type="PROSITE" id="PS00072">
    <property type="entry name" value="ACYL_COA_DH_1"/>
    <property type="match status" value="1"/>
</dbReference>
<feature type="domain" description="Acyl-CoA dehydrogenase/oxidase N-terminal" evidence="8">
    <location>
        <begin position="6"/>
        <end position="116"/>
    </location>
</feature>
<dbReference type="InterPro" id="IPR009100">
    <property type="entry name" value="AcylCoA_DH/oxidase_NM_dom_sf"/>
</dbReference>
<name>A0ABR8MQ84_9ACTN</name>
<keyword evidence="10" id="KW-1185">Reference proteome</keyword>
<dbReference type="Pfam" id="PF02770">
    <property type="entry name" value="Acyl-CoA_dh_M"/>
    <property type="match status" value="1"/>
</dbReference>
<proteinExistence type="inferred from homology"/>
<evidence type="ECO:0000313" key="9">
    <source>
        <dbReference type="EMBL" id="MBD3917047.1"/>
    </source>
</evidence>
<dbReference type="InterPro" id="IPR006091">
    <property type="entry name" value="Acyl-CoA_Oxase/DH_mid-dom"/>
</dbReference>
<reference evidence="9 10" key="1">
    <citation type="submission" date="2020-09" db="EMBL/GenBank/DDBJ databases">
        <title>novel species in genus Nocardioides.</title>
        <authorList>
            <person name="Zhang G."/>
        </authorList>
    </citation>
    <scope>NUCLEOTIDE SEQUENCE [LARGE SCALE GENOMIC DNA]</scope>
    <source>
        <strain evidence="9 10">19197</strain>
    </source>
</reference>
<dbReference type="SUPFAM" id="SSF47203">
    <property type="entry name" value="Acyl-CoA dehydrogenase C-terminal domain-like"/>
    <property type="match status" value="1"/>
</dbReference>
<evidence type="ECO:0000259" key="8">
    <source>
        <dbReference type="Pfam" id="PF02771"/>
    </source>
</evidence>
<accession>A0ABR8MQ84</accession>